<proteinExistence type="predicted"/>
<comment type="caution">
    <text evidence="1">The sequence shown here is derived from an EMBL/GenBank/DDBJ whole genome shotgun (WGS) entry which is preliminary data.</text>
</comment>
<reference evidence="1" key="1">
    <citation type="submission" date="2023-04" db="EMBL/GenBank/DDBJ databases">
        <title>A chromosome-level genome assembly of the parasitoid wasp Eretmocerus hayati.</title>
        <authorList>
            <person name="Zhong Y."/>
            <person name="Liu S."/>
            <person name="Liu Y."/>
        </authorList>
    </citation>
    <scope>NUCLEOTIDE SEQUENCE</scope>
    <source>
        <strain evidence="1">ZJU_SS_LIU_2023</strain>
    </source>
</reference>
<protein>
    <submittedName>
        <fullName evidence="1">Uncharacterized protein</fullName>
    </submittedName>
</protein>
<organism evidence="1 2">
    <name type="scientific">Eretmocerus hayati</name>
    <dbReference type="NCBI Taxonomy" id="131215"/>
    <lineage>
        <taxon>Eukaryota</taxon>
        <taxon>Metazoa</taxon>
        <taxon>Ecdysozoa</taxon>
        <taxon>Arthropoda</taxon>
        <taxon>Hexapoda</taxon>
        <taxon>Insecta</taxon>
        <taxon>Pterygota</taxon>
        <taxon>Neoptera</taxon>
        <taxon>Endopterygota</taxon>
        <taxon>Hymenoptera</taxon>
        <taxon>Apocrita</taxon>
        <taxon>Proctotrupomorpha</taxon>
        <taxon>Chalcidoidea</taxon>
        <taxon>Aphelinidae</taxon>
        <taxon>Aphelininae</taxon>
        <taxon>Eretmocerus</taxon>
    </lineage>
</organism>
<evidence type="ECO:0000313" key="1">
    <source>
        <dbReference type="EMBL" id="KAJ8678523.1"/>
    </source>
</evidence>
<evidence type="ECO:0000313" key="2">
    <source>
        <dbReference type="Proteomes" id="UP001239111"/>
    </source>
</evidence>
<accession>A0ACC2P5X4</accession>
<name>A0ACC2P5X4_9HYME</name>
<dbReference type="EMBL" id="CM056742">
    <property type="protein sequence ID" value="KAJ8678523.1"/>
    <property type="molecule type" value="Genomic_DNA"/>
</dbReference>
<dbReference type="Proteomes" id="UP001239111">
    <property type="component" value="Chromosome 2"/>
</dbReference>
<sequence length="145" mass="15861">MSHSCAATLHALLHIVGTSASPLPKGREELWRISEAHCGAYLKHTVSPACNTACCVPLRGQKVLGTEFFGANRGFHVQIVPLRRRRLKKGALPLQRLQDSDQDFNVGSTADSCEDDRSGMESEPKAIIPPKPSIVSSEKHYDSIQ</sequence>
<gene>
    <name evidence="1" type="ORF">QAD02_014310</name>
</gene>
<keyword evidence="2" id="KW-1185">Reference proteome</keyword>